<comment type="caution">
    <text evidence="2">The sequence shown here is derived from an EMBL/GenBank/DDBJ whole genome shotgun (WGS) entry which is preliminary data.</text>
</comment>
<feature type="region of interest" description="Disordered" evidence="1">
    <location>
        <begin position="173"/>
        <end position="207"/>
    </location>
</feature>
<dbReference type="AlphaFoldDB" id="A0A6V8KN89"/>
<keyword evidence="3" id="KW-1185">Reference proteome</keyword>
<feature type="compositionally biased region" description="Low complexity" evidence="1">
    <location>
        <begin position="186"/>
        <end position="207"/>
    </location>
</feature>
<sequence length="207" mass="21133">MARHESRRASTAPGPGAGEHPAAGTAPVPTEPAVAPTVTATHPPAITVEALIALANEVCGLYARAEVARAMAGHAASEAEHATLTAHAGQWDDLVNDRWTALVAAIQTALPDAARIEPFMPVRPLGNGHVELHAHDTSARRLVVLLSGVQALAVGAHLTAYGAVSLDRTGQKLDRGLPSARPAPPFTTAATTPAAPTDPAEPTAAQP</sequence>
<dbReference type="Proteomes" id="UP000482800">
    <property type="component" value="Unassembled WGS sequence"/>
</dbReference>
<feature type="compositionally biased region" description="Low complexity" evidence="1">
    <location>
        <begin position="12"/>
        <end position="36"/>
    </location>
</feature>
<feature type="region of interest" description="Disordered" evidence="1">
    <location>
        <begin position="1"/>
        <end position="36"/>
    </location>
</feature>
<reference evidence="2 3" key="2">
    <citation type="submission" date="2020-03" db="EMBL/GenBank/DDBJ databases">
        <authorList>
            <person name="Ichikawa N."/>
            <person name="Kimura A."/>
            <person name="Kitahashi Y."/>
            <person name="Uohara A."/>
        </authorList>
    </citation>
    <scope>NUCLEOTIDE SEQUENCE [LARGE SCALE GENOMIC DNA]</scope>
    <source>
        <strain evidence="2 3">NBRC 108639</strain>
    </source>
</reference>
<organism evidence="2 3">
    <name type="scientific">Phytohabitans houttuyneae</name>
    <dbReference type="NCBI Taxonomy" id="1076126"/>
    <lineage>
        <taxon>Bacteria</taxon>
        <taxon>Bacillati</taxon>
        <taxon>Actinomycetota</taxon>
        <taxon>Actinomycetes</taxon>
        <taxon>Micromonosporales</taxon>
        <taxon>Micromonosporaceae</taxon>
    </lineage>
</organism>
<proteinExistence type="predicted"/>
<accession>A0A6V8KN89</accession>
<gene>
    <name evidence="2" type="ORF">Phou_090300</name>
</gene>
<dbReference type="EMBL" id="BLPF01000004">
    <property type="protein sequence ID" value="GFJ84850.1"/>
    <property type="molecule type" value="Genomic_DNA"/>
</dbReference>
<evidence type="ECO:0000313" key="3">
    <source>
        <dbReference type="Proteomes" id="UP000482800"/>
    </source>
</evidence>
<dbReference type="RefSeq" id="WP_173069619.1">
    <property type="nucleotide sequence ID" value="NZ_BAABGO010000048.1"/>
</dbReference>
<name>A0A6V8KN89_9ACTN</name>
<protein>
    <submittedName>
        <fullName evidence="2">Uncharacterized protein</fullName>
    </submittedName>
</protein>
<evidence type="ECO:0000313" key="2">
    <source>
        <dbReference type="EMBL" id="GFJ84850.1"/>
    </source>
</evidence>
<reference evidence="2 3" key="1">
    <citation type="submission" date="2020-03" db="EMBL/GenBank/DDBJ databases">
        <title>Whole genome shotgun sequence of Phytohabitans houttuyneae NBRC 108639.</title>
        <authorList>
            <person name="Komaki H."/>
            <person name="Tamura T."/>
        </authorList>
    </citation>
    <scope>NUCLEOTIDE SEQUENCE [LARGE SCALE GENOMIC DNA]</scope>
    <source>
        <strain evidence="2 3">NBRC 108639</strain>
    </source>
</reference>
<evidence type="ECO:0000256" key="1">
    <source>
        <dbReference type="SAM" id="MobiDB-lite"/>
    </source>
</evidence>